<proteinExistence type="predicted"/>
<accession>A0A8S5MD43</accession>
<evidence type="ECO:0000313" key="1">
    <source>
        <dbReference type="EMBL" id="DAD80237.1"/>
    </source>
</evidence>
<reference evidence="1" key="1">
    <citation type="journal article" date="2021" name="Proc. Natl. Acad. Sci. U.S.A.">
        <title>A Catalog of Tens of Thousands of Viruses from Human Metagenomes Reveals Hidden Associations with Chronic Diseases.</title>
        <authorList>
            <person name="Tisza M.J."/>
            <person name="Buck C.B."/>
        </authorList>
    </citation>
    <scope>NUCLEOTIDE SEQUENCE</scope>
    <source>
        <strain evidence="1">CtTqA28</strain>
    </source>
</reference>
<protein>
    <submittedName>
        <fullName evidence="1">Tail tubular protein</fullName>
    </submittedName>
</protein>
<organism evidence="1">
    <name type="scientific">Caudovirales sp. ctTqA28</name>
    <dbReference type="NCBI Taxonomy" id="2826775"/>
    <lineage>
        <taxon>Viruses</taxon>
        <taxon>Duplodnaviria</taxon>
        <taxon>Heunggongvirae</taxon>
        <taxon>Uroviricota</taxon>
        <taxon>Caudoviricetes</taxon>
    </lineage>
</organism>
<name>A0A8S5MD43_9CAUD</name>
<dbReference type="EMBL" id="BK014882">
    <property type="protein sequence ID" value="DAD80237.1"/>
    <property type="molecule type" value="Genomic_DNA"/>
</dbReference>
<dbReference type="InterPro" id="IPR033767">
    <property type="entry name" value="Tail_Gp11"/>
</dbReference>
<dbReference type="Pfam" id="PF17212">
    <property type="entry name" value="Tube"/>
    <property type="match status" value="1"/>
</dbReference>
<sequence length="211" mass="23117">MQLYINTRLDAINYVLSCIGLAPVDSEDGYNLDVAQAGGAIDKASRSIQNNKGRGYWFNRERNHKLAPDPVTGNVLIPNNAIAVYRFDNYNRLAKIATRGRALYDTATHGFDMRGLVNSDGYVHLMLVTQLDFGDLPQTAKDAVAADAGLKFARGNEMEINRIKVLSAEAEDAMWGLECEETTQSQANAFKDSSSMAQFDAVVGGFNNSII</sequence>